<dbReference type="GeneID" id="28858501"/>
<organism evidence="1 2">
    <name type="scientific">Pochonia chlamydosporia 170</name>
    <dbReference type="NCBI Taxonomy" id="1380566"/>
    <lineage>
        <taxon>Eukaryota</taxon>
        <taxon>Fungi</taxon>
        <taxon>Dikarya</taxon>
        <taxon>Ascomycota</taxon>
        <taxon>Pezizomycotina</taxon>
        <taxon>Sordariomycetes</taxon>
        <taxon>Hypocreomycetidae</taxon>
        <taxon>Hypocreales</taxon>
        <taxon>Clavicipitaceae</taxon>
        <taxon>Pochonia</taxon>
    </lineage>
</organism>
<dbReference type="AlphaFoldDB" id="A0A179F5N8"/>
<reference evidence="1 2" key="1">
    <citation type="journal article" date="2016" name="PLoS Pathog.">
        <title>Biosynthesis of antibiotic leucinostatins in bio-control fungus Purpureocillium lilacinum and their inhibition on phytophthora revealed by genome mining.</title>
        <authorList>
            <person name="Wang G."/>
            <person name="Liu Z."/>
            <person name="Lin R."/>
            <person name="Li E."/>
            <person name="Mao Z."/>
            <person name="Ling J."/>
            <person name="Yang Y."/>
            <person name="Yin W.B."/>
            <person name="Xie B."/>
        </authorList>
    </citation>
    <scope>NUCLEOTIDE SEQUENCE [LARGE SCALE GENOMIC DNA]</scope>
    <source>
        <strain evidence="1">170</strain>
    </source>
</reference>
<accession>A0A179F5N8</accession>
<dbReference type="RefSeq" id="XP_018138529.2">
    <property type="nucleotide sequence ID" value="XM_018294507.2"/>
</dbReference>
<name>A0A179F5N8_METCM</name>
<keyword evidence="2" id="KW-1185">Reference proteome</keyword>
<sequence length="89" mass="10540">MEWENYMNEEWQGLKSLSETCRRLHTNAQPILFHSLRPRSDQNAFIRLIASRPDLGSWTRQISFSPLVTPFDDDDADDKHFQEQLANYI</sequence>
<proteinExistence type="predicted"/>
<comment type="caution">
    <text evidence="1">The sequence shown here is derived from an EMBL/GenBank/DDBJ whole genome shotgun (WGS) entry which is preliminary data.</text>
</comment>
<dbReference type="Proteomes" id="UP000078397">
    <property type="component" value="Unassembled WGS sequence"/>
</dbReference>
<gene>
    <name evidence="1" type="ORF">VFPPC_16754</name>
</gene>
<dbReference type="EMBL" id="LSBJ02000008">
    <property type="protein sequence ID" value="OAQ60651.2"/>
    <property type="molecule type" value="Genomic_DNA"/>
</dbReference>
<dbReference type="KEGG" id="pchm:VFPPC_16754"/>
<evidence type="ECO:0000313" key="1">
    <source>
        <dbReference type="EMBL" id="OAQ60651.2"/>
    </source>
</evidence>
<protein>
    <submittedName>
        <fullName evidence="1">F-box-like domain-containing protein</fullName>
    </submittedName>
</protein>
<dbReference type="OrthoDB" id="4757858at2759"/>
<evidence type="ECO:0000313" key="2">
    <source>
        <dbReference type="Proteomes" id="UP000078397"/>
    </source>
</evidence>